<sequence>MERCMGQFIEFLKPYEGKGFGTDELRTATDSPEWAKEELISRLNQRHEGLTERLRENGLGISTYRGESGEKRFIVESA</sequence>
<gene>
    <name evidence="1" type="ORF">MM415B04345_0009</name>
</gene>
<evidence type="ECO:0000313" key="1">
    <source>
        <dbReference type="EMBL" id="QJA93158.1"/>
    </source>
</evidence>
<protein>
    <submittedName>
        <fullName evidence="1">Uncharacterized protein</fullName>
    </submittedName>
</protein>
<reference evidence="1" key="1">
    <citation type="submission" date="2020-03" db="EMBL/GenBank/DDBJ databases">
        <title>The deep terrestrial virosphere.</title>
        <authorList>
            <person name="Holmfeldt K."/>
            <person name="Nilsson E."/>
            <person name="Simone D."/>
            <person name="Lopez-Fernandez M."/>
            <person name="Wu X."/>
            <person name="de Brujin I."/>
            <person name="Lundin D."/>
            <person name="Andersson A."/>
            <person name="Bertilsson S."/>
            <person name="Dopson M."/>
        </authorList>
    </citation>
    <scope>NUCLEOTIDE SEQUENCE</scope>
    <source>
        <strain evidence="1">MM415B04345</strain>
    </source>
</reference>
<dbReference type="EMBL" id="MT143126">
    <property type="protein sequence ID" value="QJA93158.1"/>
    <property type="molecule type" value="Genomic_DNA"/>
</dbReference>
<dbReference type="AlphaFoldDB" id="A0A6M3LJA1"/>
<organism evidence="1">
    <name type="scientific">viral metagenome</name>
    <dbReference type="NCBI Taxonomy" id="1070528"/>
    <lineage>
        <taxon>unclassified sequences</taxon>
        <taxon>metagenomes</taxon>
        <taxon>organismal metagenomes</taxon>
    </lineage>
</organism>
<proteinExistence type="predicted"/>
<accession>A0A6M3LJA1</accession>
<name>A0A6M3LJA1_9ZZZZ</name>